<reference evidence="2 3" key="1">
    <citation type="submission" date="2024-02" db="EMBL/GenBank/DDBJ databases">
        <authorList>
            <person name="Chen Y."/>
            <person name="Shah S."/>
            <person name="Dougan E. K."/>
            <person name="Thang M."/>
            <person name="Chan C."/>
        </authorList>
    </citation>
    <scope>NUCLEOTIDE SEQUENCE [LARGE SCALE GENOMIC DNA]</scope>
</reference>
<evidence type="ECO:0000313" key="2">
    <source>
        <dbReference type="EMBL" id="CAK9055751.1"/>
    </source>
</evidence>
<name>A0ABP0MWA7_9DINO</name>
<protein>
    <submittedName>
        <fullName evidence="2">Uncharacterized protein</fullName>
    </submittedName>
</protein>
<accession>A0ABP0MWA7</accession>
<feature type="region of interest" description="Disordered" evidence="1">
    <location>
        <begin position="1"/>
        <end position="38"/>
    </location>
</feature>
<gene>
    <name evidence="2" type="ORF">SCF082_LOCUS30102</name>
</gene>
<comment type="caution">
    <text evidence="2">The sequence shown here is derived from an EMBL/GenBank/DDBJ whole genome shotgun (WGS) entry which is preliminary data.</text>
</comment>
<dbReference type="Proteomes" id="UP001642464">
    <property type="component" value="Unassembled WGS sequence"/>
</dbReference>
<sequence length="70" mass="7574">MGRGHAPEKPISRPGHSETEVAGDLHRPGFDGNPGFEAWRQLGDKAAPLLQAAPFLNKPLDMAKGWFQPA</sequence>
<evidence type="ECO:0000256" key="1">
    <source>
        <dbReference type="SAM" id="MobiDB-lite"/>
    </source>
</evidence>
<evidence type="ECO:0000313" key="3">
    <source>
        <dbReference type="Proteomes" id="UP001642464"/>
    </source>
</evidence>
<dbReference type="EMBL" id="CAXAMM010024669">
    <property type="protein sequence ID" value="CAK9055751.1"/>
    <property type="molecule type" value="Genomic_DNA"/>
</dbReference>
<feature type="compositionally biased region" description="Basic and acidic residues" evidence="1">
    <location>
        <begin position="1"/>
        <end position="29"/>
    </location>
</feature>
<proteinExistence type="predicted"/>
<organism evidence="2 3">
    <name type="scientific">Durusdinium trenchii</name>
    <dbReference type="NCBI Taxonomy" id="1381693"/>
    <lineage>
        <taxon>Eukaryota</taxon>
        <taxon>Sar</taxon>
        <taxon>Alveolata</taxon>
        <taxon>Dinophyceae</taxon>
        <taxon>Suessiales</taxon>
        <taxon>Symbiodiniaceae</taxon>
        <taxon>Durusdinium</taxon>
    </lineage>
</organism>
<keyword evidence="3" id="KW-1185">Reference proteome</keyword>